<keyword evidence="6" id="KW-1185">Reference proteome</keyword>
<comment type="caution">
    <text evidence="5">The sequence shown here is derived from an EMBL/GenBank/DDBJ whole genome shotgun (WGS) entry which is preliminary data.</text>
</comment>
<feature type="domain" description="Ubiquitin-like protease family profile" evidence="4">
    <location>
        <begin position="26"/>
        <end position="91"/>
    </location>
</feature>
<evidence type="ECO:0000256" key="2">
    <source>
        <dbReference type="ARBA" id="ARBA00022670"/>
    </source>
</evidence>
<name>A0AAV7FR11_DENCH</name>
<comment type="similarity">
    <text evidence="1">Belongs to the peptidase C48 family.</text>
</comment>
<keyword evidence="3" id="KW-0378">Hydrolase</keyword>
<keyword evidence="2" id="KW-0645">Protease</keyword>
<proteinExistence type="inferred from homology"/>
<dbReference type="GO" id="GO:0006508">
    <property type="term" value="P:proteolysis"/>
    <property type="evidence" value="ECO:0007669"/>
    <property type="project" value="UniProtKB-KW"/>
</dbReference>
<evidence type="ECO:0000256" key="3">
    <source>
        <dbReference type="ARBA" id="ARBA00022801"/>
    </source>
</evidence>
<sequence>MPSGIKLYRNDNRAVLRNLEIGTDYDSIRTVDFLLIPITHNNHWTLIVGNLIKKVLEFYDSLPKATHIALIPEVKHNRPLIMTSTSGRSERLLTRLSRQKVSTVKYLSVNIWKLSYKPRQLYGMRIKTGKITCLNSKLNSHSQSL</sequence>
<dbReference type="SUPFAM" id="SSF54001">
    <property type="entry name" value="Cysteine proteinases"/>
    <property type="match status" value="1"/>
</dbReference>
<accession>A0AAV7FR11</accession>
<reference evidence="5 6" key="1">
    <citation type="journal article" date="2021" name="Hortic Res">
        <title>Chromosome-scale assembly of the Dendrobium chrysotoxum genome enhances the understanding of orchid evolution.</title>
        <authorList>
            <person name="Zhang Y."/>
            <person name="Zhang G.Q."/>
            <person name="Zhang D."/>
            <person name="Liu X.D."/>
            <person name="Xu X.Y."/>
            <person name="Sun W.H."/>
            <person name="Yu X."/>
            <person name="Zhu X."/>
            <person name="Wang Z.W."/>
            <person name="Zhao X."/>
            <person name="Zhong W.Y."/>
            <person name="Chen H."/>
            <person name="Yin W.L."/>
            <person name="Huang T."/>
            <person name="Niu S.C."/>
            <person name="Liu Z.J."/>
        </authorList>
    </citation>
    <scope>NUCLEOTIDE SEQUENCE [LARGE SCALE GENOMIC DNA]</scope>
    <source>
        <strain evidence="5">Lindl</strain>
    </source>
</reference>
<dbReference type="AlphaFoldDB" id="A0AAV7FR11"/>
<dbReference type="InterPro" id="IPR038765">
    <property type="entry name" value="Papain-like_cys_pep_sf"/>
</dbReference>
<dbReference type="EMBL" id="JAGFBR010000017">
    <property type="protein sequence ID" value="KAH0452055.1"/>
    <property type="molecule type" value="Genomic_DNA"/>
</dbReference>
<dbReference type="Gene3D" id="3.40.395.10">
    <property type="entry name" value="Adenoviral Proteinase, Chain A"/>
    <property type="match status" value="1"/>
</dbReference>
<protein>
    <recommendedName>
        <fullName evidence="4">Ubiquitin-like protease family profile domain-containing protein</fullName>
    </recommendedName>
</protein>
<evidence type="ECO:0000313" key="5">
    <source>
        <dbReference type="EMBL" id="KAH0452055.1"/>
    </source>
</evidence>
<dbReference type="Pfam" id="PF02902">
    <property type="entry name" value="Peptidase_C48"/>
    <property type="match status" value="1"/>
</dbReference>
<dbReference type="Proteomes" id="UP000775213">
    <property type="component" value="Unassembled WGS sequence"/>
</dbReference>
<dbReference type="InterPro" id="IPR003653">
    <property type="entry name" value="Peptidase_C48_C"/>
</dbReference>
<organism evidence="5 6">
    <name type="scientific">Dendrobium chrysotoxum</name>
    <name type="common">Orchid</name>
    <dbReference type="NCBI Taxonomy" id="161865"/>
    <lineage>
        <taxon>Eukaryota</taxon>
        <taxon>Viridiplantae</taxon>
        <taxon>Streptophyta</taxon>
        <taxon>Embryophyta</taxon>
        <taxon>Tracheophyta</taxon>
        <taxon>Spermatophyta</taxon>
        <taxon>Magnoliopsida</taxon>
        <taxon>Liliopsida</taxon>
        <taxon>Asparagales</taxon>
        <taxon>Orchidaceae</taxon>
        <taxon>Epidendroideae</taxon>
        <taxon>Malaxideae</taxon>
        <taxon>Dendrobiinae</taxon>
        <taxon>Dendrobium</taxon>
    </lineage>
</organism>
<evidence type="ECO:0000259" key="4">
    <source>
        <dbReference type="Pfam" id="PF02902"/>
    </source>
</evidence>
<dbReference type="GO" id="GO:0008234">
    <property type="term" value="F:cysteine-type peptidase activity"/>
    <property type="evidence" value="ECO:0007669"/>
    <property type="project" value="InterPro"/>
</dbReference>
<evidence type="ECO:0000313" key="6">
    <source>
        <dbReference type="Proteomes" id="UP000775213"/>
    </source>
</evidence>
<gene>
    <name evidence="5" type="ORF">IEQ34_019354</name>
</gene>
<evidence type="ECO:0000256" key="1">
    <source>
        <dbReference type="ARBA" id="ARBA00005234"/>
    </source>
</evidence>